<proteinExistence type="predicted"/>
<comment type="caution">
    <text evidence="1">The sequence shown here is derived from an EMBL/GenBank/DDBJ whole genome shotgun (WGS) entry which is preliminary data.</text>
</comment>
<name>A0ACC2VVR9_9TREE</name>
<protein>
    <submittedName>
        <fullName evidence="1">Uncharacterized protein</fullName>
    </submittedName>
</protein>
<dbReference type="Proteomes" id="UP001241377">
    <property type="component" value="Unassembled WGS sequence"/>
</dbReference>
<accession>A0ACC2VVR9</accession>
<sequence length="226" mass="22827">MYNGYPPQGFHPQQGGYPPYMPPQNGLPPQGFMPPMPGMPMPTLPPQAGPGGFPPFAPQNPGFRPGMGMPPFAPTGPVATPGQPPQMGMNMGLSPNANGLVQIPNASPAAQSPATPMGFSNPIIGRPPPQGFGIRPAPGLGFNGQGGPGGHGFGIDHNAAGLPRPPHMMPGAGPLGMGGSDNPNFVKPAVKTTAVFIGGIPDGITDAILTGLIQVSVQSCPSSGRR</sequence>
<gene>
    <name evidence="1" type="ORF">QFC19_004517</name>
</gene>
<reference evidence="1" key="1">
    <citation type="submission" date="2023-04" db="EMBL/GenBank/DDBJ databases">
        <title>Draft Genome sequencing of Naganishia species isolated from polar environments using Oxford Nanopore Technology.</title>
        <authorList>
            <person name="Leo P."/>
            <person name="Venkateswaran K."/>
        </authorList>
    </citation>
    <scope>NUCLEOTIDE SEQUENCE</scope>
    <source>
        <strain evidence="1">MNA-CCFEE 5261</strain>
    </source>
</reference>
<evidence type="ECO:0000313" key="1">
    <source>
        <dbReference type="EMBL" id="KAJ9102960.1"/>
    </source>
</evidence>
<dbReference type="EMBL" id="JASBWR010000048">
    <property type="protein sequence ID" value="KAJ9102960.1"/>
    <property type="molecule type" value="Genomic_DNA"/>
</dbReference>
<evidence type="ECO:0000313" key="2">
    <source>
        <dbReference type="Proteomes" id="UP001241377"/>
    </source>
</evidence>
<organism evidence="1 2">
    <name type="scientific">Naganishia cerealis</name>
    <dbReference type="NCBI Taxonomy" id="610337"/>
    <lineage>
        <taxon>Eukaryota</taxon>
        <taxon>Fungi</taxon>
        <taxon>Dikarya</taxon>
        <taxon>Basidiomycota</taxon>
        <taxon>Agaricomycotina</taxon>
        <taxon>Tremellomycetes</taxon>
        <taxon>Filobasidiales</taxon>
        <taxon>Filobasidiaceae</taxon>
        <taxon>Naganishia</taxon>
    </lineage>
</organism>
<keyword evidence="2" id="KW-1185">Reference proteome</keyword>